<reference evidence="3 4" key="1">
    <citation type="submission" date="2020-01" db="EMBL/GenBank/DDBJ databases">
        <authorList>
            <person name="Kim M.K."/>
        </authorList>
    </citation>
    <scope>NUCLEOTIDE SEQUENCE [LARGE SCALE GENOMIC DNA]</scope>
    <source>
        <strain evidence="3 4">172606-1</strain>
    </source>
</reference>
<evidence type="ECO:0000313" key="4">
    <source>
        <dbReference type="Proteomes" id="UP000480178"/>
    </source>
</evidence>
<gene>
    <name evidence="2" type="ORF">GXP67_12255</name>
    <name evidence="3" type="ORF">GXP67_31530</name>
</gene>
<dbReference type="CDD" id="cd07909">
    <property type="entry name" value="YciF"/>
    <property type="match status" value="1"/>
</dbReference>
<dbReference type="RefSeq" id="WP_162443383.1">
    <property type="nucleotide sequence ID" value="NZ_CP048222.1"/>
</dbReference>
<dbReference type="InterPro" id="IPR047114">
    <property type="entry name" value="YciF"/>
</dbReference>
<proteinExistence type="predicted"/>
<organism evidence="3 4">
    <name type="scientific">Rhodocytophaga rosea</name>
    <dbReference type="NCBI Taxonomy" id="2704465"/>
    <lineage>
        <taxon>Bacteria</taxon>
        <taxon>Pseudomonadati</taxon>
        <taxon>Bacteroidota</taxon>
        <taxon>Cytophagia</taxon>
        <taxon>Cytophagales</taxon>
        <taxon>Rhodocytophagaceae</taxon>
        <taxon>Rhodocytophaga</taxon>
    </lineage>
</organism>
<evidence type="ECO:0000256" key="1">
    <source>
        <dbReference type="SAM" id="Coils"/>
    </source>
</evidence>
<dbReference type="EMBL" id="CP048222">
    <property type="protein sequence ID" value="QHT70858.1"/>
    <property type="molecule type" value="Genomic_DNA"/>
</dbReference>
<dbReference type="KEGG" id="rhoz:GXP67_31530"/>
<feature type="coiled-coil region" evidence="1">
    <location>
        <begin position="55"/>
        <end position="82"/>
    </location>
</feature>
<name>A0A6C0GS10_9BACT</name>
<protein>
    <submittedName>
        <fullName evidence="3">Ferritin-like domain-containing protein</fullName>
    </submittedName>
</protein>
<dbReference type="InterPro" id="IPR009078">
    <property type="entry name" value="Ferritin-like_SF"/>
</dbReference>
<dbReference type="InterPro" id="IPR012347">
    <property type="entry name" value="Ferritin-like"/>
</dbReference>
<dbReference type="Proteomes" id="UP000480178">
    <property type="component" value="Chromosome"/>
</dbReference>
<accession>A0A6C0GS10</accession>
<dbReference type="Pfam" id="PF05974">
    <property type="entry name" value="DUF892"/>
    <property type="match status" value="1"/>
</dbReference>
<sequence>MSTTKSAAAAQSDSSEESALKELFIEELKDIYWAESHLVKNMPTLAKATTSAPLLKAFETHLAQTKEQVTRLEQVFESIGEEASAKKCEAMNGLVKEALEMIEDTKEGTLTRDVALISCAQKVEHYEIASYGTLKTLAGVLGFKQAAGLLEQTLQEEKDTDSLLTQIAEGSVNQKAKKEKI</sequence>
<evidence type="ECO:0000313" key="2">
    <source>
        <dbReference type="EMBL" id="QHT67351.1"/>
    </source>
</evidence>
<dbReference type="EMBL" id="CP048222">
    <property type="protein sequence ID" value="QHT67351.1"/>
    <property type="molecule type" value="Genomic_DNA"/>
</dbReference>
<keyword evidence="4" id="KW-1185">Reference proteome</keyword>
<dbReference type="PANTHER" id="PTHR30565:SF9">
    <property type="entry name" value="PROTEIN YCIF"/>
    <property type="match status" value="1"/>
</dbReference>
<dbReference type="InterPro" id="IPR010287">
    <property type="entry name" value="DUF892_YciF-like"/>
</dbReference>
<dbReference type="SUPFAM" id="SSF47240">
    <property type="entry name" value="Ferritin-like"/>
    <property type="match status" value="1"/>
</dbReference>
<evidence type="ECO:0000313" key="3">
    <source>
        <dbReference type="EMBL" id="QHT70858.1"/>
    </source>
</evidence>
<keyword evidence="1" id="KW-0175">Coiled coil</keyword>
<dbReference type="PANTHER" id="PTHR30565">
    <property type="entry name" value="PROTEIN YCIF"/>
    <property type="match status" value="1"/>
</dbReference>
<dbReference type="Gene3D" id="1.20.1260.10">
    <property type="match status" value="1"/>
</dbReference>
<dbReference type="KEGG" id="rhoz:GXP67_12255"/>
<dbReference type="AlphaFoldDB" id="A0A6C0GS10"/>